<evidence type="ECO:0000256" key="2">
    <source>
        <dbReference type="ARBA" id="ARBA00022475"/>
    </source>
</evidence>
<dbReference type="PANTHER" id="PTHR42643">
    <property type="entry name" value="IONOTROPIC RECEPTOR 20A-RELATED"/>
    <property type="match status" value="1"/>
</dbReference>
<keyword evidence="10" id="KW-1185">Reference proteome</keyword>
<evidence type="ECO:0000256" key="6">
    <source>
        <dbReference type="ARBA" id="ARBA00023170"/>
    </source>
</evidence>
<proteinExistence type="predicted"/>
<evidence type="ECO:0000256" key="4">
    <source>
        <dbReference type="ARBA" id="ARBA00022989"/>
    </source>
</evidence>
<dbReference type="Gene3D" id="1.10.287.70">
    <property type="match status" value="3"/>
</dbReference>
<evidence type="ECO:0000313" key="10">
    <source>
        <dbReference type="Proteomes" id="UP001153620"/>
    </source>
</evidence>
<dbReference type="OrthoDB" id="8050636at2759"/>
<keyword evidence="4 8" id="KW-1133">Transmembrane helix</keyword>
<feature type="transmembrane region" description="Helical" evidence="8">
    <location>
        <begin position="2005"/>
        <end position="2024"/>
    </location>
</feature>
<feature type="transmembrane region" description="Helical" evidence="8">
    <location>
        <begin position="1554"/>
        <end position="1572"/>
    </location>
</feature>
<feature type="transmembrane region" description="Helical" evidence="8">
    <location>
        <begin position="722"/>
        <end position="741"/>
    </location>
</feature>
<keyword evidence="6" id="KW-0675">Receptor</keyword>
<feature type="transmembrane region" description="Helical" evidence="8">
    <location>
        <begin position="2072"/>
        <end position="2092"/>
    </location>
</feature>
<evidence type="ECO:0000256" key="3">
    <source>
        <dbReference type="ARBA" id="ARBA00022692"/>
    </source>
</evidence>
<reference evidence="9" key="2">
    <citation type="submission" date="2022-10" db="EMBL/GenBank/DDBJ databases">
        <authorList>
            <consortium name="ENA_rothamsted_submissions"/>
            <consortium name="culmorum"/>
            <person name="King R."/>
        </authorList>
    </citation>
    <scope>NUCLEOTIDE SEQUENCE</scope>
</reference>
<name>A0A9N9S146_9DIPT</name>
<feature type="transmembrane region" description="Helical" evidence="8">
    <location>
        <begin position="1886"/>
        <end position="1905"/>
    </location>
</feature>
<feature type="transmembrane region" description="Helical" evidence="8">
    <location>
        <begin position="1340"/>
        <end position="1358"/>
    </location>
</feature>
<evidence type="ECO:0000313" key="9">
    <source>
        <dbReference type="EMBL" id="CAG9806658.1"/>
    </source>
</evidence>
<dbReference type="PANTHER" id="PTHR42643:SF30">
    <property type="entry name" value="IONOTROPIC RECEPTOR 40A-RELATED"/>
    <property type="match status" value="1"/>
</dbReference>
<evidence type="ECO:0000256" key="5">
    <source>
        <dbReference type="ARBA" id="ARBA00023136"/>
    </source>
</evidence>
<evidence type="ECO:0000256" key="7">
    <source>
        <dbReference type="ARBA" id="ARBA00023180"/>
    </source>
</evidence>
<organism evidence="9 10">
    <name type="scientific">Chironomus riparius</name>
    <dbReference type="NCBI Taxonomy" id="315576"/>
    <lineage>
        <taxon>Eukaryota</taxon>
        <taxon>Metazoa</taxon>
        <taxon>Ecdysozoa</taxon>
        <taxon>Arthropoda</taxon>
        <taxon>Hexapoda</taxon>
        <taxon>Insecta</taxon>
        <taxon>Pterygota</taxon>
        <taxon>Neoptera</taxon>
        <taxon>Endopterygota</taxon>
        <taxon>Diptera</taxon>
        <taxon>Nematocera</taxon>
        <taxon>Chironomoidea</taxon>
        <taxon>Chironomidae</taxon>
        <taxon>Chironominae</taxon>
        <taxon>Chironomus</taxon>
    </lineage>
</organism>
<dbReference type="InterPro" id="IPR052192">
    <property type="entry name" value="Insect_Ionotropic_Sensory_Rcpt"/>
</dbReference>
<feature type="transmembrane region" description="Helical" evidence="8">
    <location>
        <begin position="1829"/>
        <end position="1850"/>
    </location>
</feature>
<keyword evidence="2" id="KW-1003">Cell membrane</keyword>
<reference evidence="9" key="1">
    <citation type="submission" date="2022-01" db="EMBL/GenBank/DDBJ databases">
        <authorList>
            <person name="King R."/>
        </authorList>
    </citation>
    <scope>NUCLEOTIDE SEQUENCE</scope>
</reference>
<evidence type="ECO:0000256" key="8">
    <source>
        <dbReference type="SAM" id="Phobius"/>
    </source>
</evidence>
<dbReference type="Proteomes" id="UP001153620">
    <property type="component" value="Chromosome 3"/>
</dbReference>
<keyword evidence="7" id="KW-0325">Glycoprotein</keyword>
<feature type="transmembrane region" description="Helical" evidence="8">
    <location>
        <begin position="351"/>
        <end position="369"/>
    </location>
</feature>
<keyword evidence="5 8" id="KW-0472">Membrane</keyword>
<feature type="transmembrane region" description="Helical" evidence="8">
    <location>
        <begin position="163"/>
        <end position="183"/>
    </location>
</feature>
<evidence type="ECO:0000256" key="1">
    <source>
        <dbReference type="ARBA" id="ARBA00004651"/>
    </source>
</evidence>
<evidence type="ECO:0008006" key="11">
    <source>
        <dbReference type="Google" id="ProtNLM"/>
    </source>
</evidence>
<feature type="transmembrane region" description="Helical" evidence="8">
    <location>
        <begin position="1370"/>
        <end position="1389"/>
    </location>
</feature>
<keyword evidence="3 8" id="KW-0812">Transmembrane</keyword>
<gene>
    <name evidence="9" type="ORF">CHIRRI_LOCUS9513</name>
</gene>
<sequence>MTRIHFYDKASMKWVGKLKAYEKFLDFNGCELIMMLPTIDLRYLNSYHWGYADVDSNQFEVLGITPIIFKLAGEKYNFKDEYAPAIVYERDWIMNFNMSTFIYYGINETPKDANVYFDITGVHLNNLSTFRMSNAFFDIKYNLFVTPGDPYSPYEKLFLPFDLTTWILLVSTFGITFITIFIINHLPSKSFEFLTSEPRRPPAKTLEDLVVQNFTAYTLFKDSFEKIIEDERSNWPEIKEPEFNEYINYYKTQSQNSSAKMCLIIEELLQDELDAYVHPKWNKIELENIFISHQALIFHQHSFYFRMMFKTVNSLIDTGIMKHLTDNYLKQKKFIVLEEIPKSLSLNDLSFGFNIWLGFCGMSLILFFVETMKKLKKEKVPRLFKFAKVHPIINDSSCQDSKFKENFKLNRSTIIVVSRLEELFEVYIRFEAQRYQEQTFKIFIYCSDLTFQNLDHFEPIIKYPLIFKPGSIFEHAYFITNDGYSISISTIEWFQFTCNRPKLTKIFEFSKVSMSWINELYLYEKFLNFNGCKLILMLPFMKSSVLNPYHWGHPKLENNRIKVCGVTPIIFQIAAQKYNFIDDYSPVESLVDHFIENFTLRHIRAVESFQIPNVYFDIDDEQLLGLNHIRMTHVFLDLKFKILVTPADPYSPYEKLFLPFDITTWLLLVATFGITFVTIFIINHLPKLARDFVYGSEICTPTLNVISIFFGISQARLPTGNFSRSILILFVFFCLIFRTCFQSKSFEFLTSEPRKSPPRSVSDLLERNYTIKTLRKENIESILRDDLDRWPKIDNSSFTDLKYLYSTQSQNSSAKLCLILDEIIQSEWNEDVEDNWAQIDVANIIVLHQGVVVHQHAFYFRMIYKTVNSLIDTGIMKHLVDNHLRLNKLIKFEEQRRVLSFIDLLYGFNIWLVCCCISVFAFFLEIKYSSRKKIEKHKKKIKFEKIHPSKDVEIIRVVLKSSKLKMHELFRVKKKLANKAPDPDFPAIAQVLQDIIDVYFVKEKTPFDILILDHFPVEHLDILETILSTNYGHYSYNIVNFNLIISAMFLNIPAIFLVSDEKTLLDIFSNFAAVRYQNQAIKYFIYFADTTFERVECFWLIREHKKLTIQPGTILYHSYFIINEPEAVSIYTIEWFVKECNKMHLTKIHSFHKQSMEWIGKLQAYEKFLEYNGCELKMMLPISRQTHLNSYHWGYAVLDKNAPDGFTPTGITPIIFKIAGEKYNFRDEYAPVKIDKEDWVMNFDHEEATAVGINKTITDPNVYFDITGVMLQRKYLHKMSNAFIDIKYNIFVTPGDPYTPYEKLFLPFDLTTWILLIATFGVTFLTIFIVNRLPKSARDFVYGSEICTPTLNVISIFFGVSQAKLPTENFSRLILILFVFFCLIFRTCFQSKSFEFLTSVPRRPPPKTLEDLVAQNYTIYTLFKDPFEKIIEDERSNWPEIKEPEFNEYINYYKFYSQNSFAKMCLIIEDLLQDELDAYVHPKWNKIELENIFISHQAFIFHQHSFYFRMMFKTVNSLIDTGIMKHLTDDYLRQKKFIVLKETPESLKLNDLSYGFNIWLGFCGMSFIIFFVEIMKKVKKDKAPKVFKFAKRFQDHAFKIFIYCADLSIDDLYDFDLFIDFPSLKLSLGSTLHHAYFITNEEDIISISTFEWFFTTCNKPYITRLFSFVKESLQWKFPLYQYEKFLNYEGCELTLMLPYKQSFGLNTYHWGYSIIKKDESFIIKGILPKIFKIAAQKYNFIDTYSPVGTNEQRFMNSFKLQNAFVGRTNKTTFKMPNVYFDIDNIQSIIRDHNRISQVFADLHFKILVTPADPYSPYEKLFLPFDLTTWILLVATFGITFITIFIINHLPKLARDFVYGSEIYTPTLNVISIFFGISQARLPTGNFSRSILILFVFFCLIFRTCFQSKSFEFLTSEPRKSPPRSVSDLLERNYTIRTINKEKFEFLLREDLDKWPKIKYSPLNELSYLYSTQSENSSAKLCLLMDEIVQSDWDATINVHWNRIDLANIIVLHQGVVVHQHAFYFRMIYKTVNSLIDTGIMKHLVDDHLRRKRALKVVETVKVLGIDELSYGFNIWLGFCFLSLFTFIFELIIHPKKEQKTSRKLKFRKIYPSEFNNDANISCMSLENSDKLVYEQFKIKKKMEILKNELNQIILE</sequence>
<dbReference type="EMBL" id="OU895879">
    <property type="protein sequence ID" value="CAG9806658.1"/>
    <property type="molecule type" value="Genomic_DNA"/>
</dbReference>
<dbReference type="GO" id="GO:0005886">
    <property type="term" value="C:plasma membrane"/>
    <property type="evidence" value="ECO:0007669"/>
    <property type="project" value="UniProtKB-SubCell"/>
</dbReference>
<accession>A0A9N9S146</accession>
<protein>
    <recommendedName>
        <fullName evidence="11">Ionotropic receptor</fullName>
    </recommendedName>
</protein>
<comment type="subcellular location">
    <subcellularLocation>
        <location evidence="1">Cell membrane</location>
        <topology evidence="1">Multi-pass membrane protein</topology>
    </subcellularLocation>
</comment>
<feature type="transmembrane region" description="Helical" evidence="8">
    <location>
        <begin position="665"/>
        <end position="685"/>
    </location>
</feature>
<feature type="transmembrane region" description="Helical" evidence="8">
    <location>
        <begin position="1313"/>
        <end position="1333"/>
    </location>
</feature>
<feature type="transmembrane region" description="Helical" evidence="8">
    <location>
        <begin position="1862"/>
        <end position="1880"/>
    </location>
</feature>
<feature type="transmembrane region" description="Helical" evidence="8">
    <location>
        <begin position="898"/>
        <end position="924"/>
    </location>
</feature>